<dbReference type="AlphaFoldDB" id="A0A174VHH9"/>
<evidence type="ECO:0000313" key="1">
    <source>
        <dbReference type="EMBL" id="OBY09438.1"/>
    </source>
</evidence>
<dbReference type="EMBL" id="MAPZ01000033">
    <property type="protein sequence ID" value="OBY09438.1"/>
    <property type="molecule type" value="Genomic_DNA"/>
</dbReference>
<dbReference type="RefSeq" id="WP_027098345.1">
    <property type="nucleotide sequence ID" value="NZ_CABJAZ010000002.1"/>
</dbReference>
<organism evidence="1 2">
    <name type="scientific">Clostridium paraputrificum</name>
    <dbReference type="NCBI Taxonomy" id="29363"/>
    <lineage>
        <taxon>Bacteria</taxon>
        <taxon>Bacillati</taxon>
        <taxon>Bacillota</taxon>
        <taxon>Clostridia</taxon>
        <taxon>Eubacteriales</taxon>
        <taxon>Clostridiaceae</taxon>
        <taxon>Clostridium</taxon>
    </lineage>
</organism>
<sequence length="296" mass="34605">MNSFCESLDLAKEMIKFEVNDKTLTLASKDLYELLNGKCLIYKFSSGGEYINHYTKHIINRLISNKKLKGIYLYNMYSILLFLQDECNGKYLSSTGLSMDDIPKVRGFVLRALKNKRWRNIILEELSSCSEGRVIKLAKVNNLADFKISDELFVMLKDSQSLSWRCYIFLMFTLDSEGLEKLLKLFIEKADIVNIKYPILEPKEKRSDEYIIINRLLSYSSEYSKTYEDIIDLVIDCKDEGIVLKALNVANKWNIPYYKKINKARIDELINNSRNERYKCMLIKIKESLNEGDFLC</sequence>
<proteinExistence type="predicted"/>
<accession>A0A174VHH9</accession>
<keyword evidence="2" id="KW-1185">Reference proteome</keyword>
<gene>
    <name evidence="1" type="ORF">CP373A1_16060</name>
</gene>
<evidence type="ECO:0000313" key="2">
    <source>
        <dbReference type="Proteomes" id="UP000092714"/>
    </source>
</evidence>
<comment type="caution">
    <text evidence="1">The sequence shown here is derived from an EMBL/GenBank/DDBJ whole genome shotgun (WGS) entry which is preliminary data.</text>
</comment>
<dbReference type="Proteomes" id="UP000092714">
    <property type="component" value="Unassembled WGS sequence"/>
</dbReference>
<name>A0A174VHH9_9CLOT</name>
<reference evidence="1 2" key="1">
    <citation type="submission" date="2016-06" db="EMBL/GenBank/DDBJ databases">
        <authorList>
            <person name="Kjaerup R.B."/>
            <person name="Dalgaard T.S."/>
            <person name="Juul-Madsen H.R."/>
        </authorList>
    </citation>
    <scope>NUCLEOTIDE SEQUENCE [LARGE SCALE GENOMIC DNA]</scope>
    <source>
        <strain evidence="1 2">373-A1</strain>
    </source>
</reference>
<protein>
    <submittedName>
        <fullName evidence="1">Uncharacterized protein</fullName>
    </submittedName>
</protein>
<dbReference type="GeneID" id="42776170"/>